<name>A0ABP9ZU09_9GAMM</name>
<accession>A0ABP9ZU09</accession>
<sequence>MDRKSIDSKWPNALRWLLVQNLHSFVPWHLMESPEEFQFAAKAFEREDINNRKVFVFASRQDNDDFAGLEIVDGEIQDNVIYFHPTFSSSGQNNSWNIVNEEFVDVFEFVSKQVVDDMKDWAISEDANDL</sequence>
<reference evidence="1 2" key="1">
    <citation type="submission" date="2024-04" db="EMBL/GenBank/DDBJ databases">
        <title>Draft genome sequence of Halopseudomonas sabulinigri NBRC 116187.</title>
        <authorList>
            <person name="Miyakawa T."/>
            <person name="Kusuya Y."/>
            <person name="Miura T."/>
        </authorList>
    </citation>
    <scope>NUCLEOTIDE SEQUENCE [LARGE SCALE GENOMIC DNA]</scope>
    <source>
        <strain evidence="1 2">4NH20-0042</strain>
    </source>
</reference>
<gene>
    <name evidence="1" type="ORF">NBRC116187_33220</name>
</gene>
<dbReference type="EMBL" id="BAABWD010000005">
    <property type="protein sequence ID" value="GAA6132962.1"/>
    <property type="molecule type" value="Genomic_DNA"/>
</dbReference>
<dbReference type="Proteomes" id="UP001486808">
    <property type="component" value="Unassembled WGS sequence"/>
</dbReference>
<evidence type="ECO:0000313" key="2">
    <source>
        <dbReference type="Proteomes" id="UP001486808"/>
    </source>
</evidence>
<comment type="caution">
    <text evidence="1">The sequence shown here is derived from an EMBL/GenBank/DDBJ whole genome shotgun (WGS) entry which is preliminary data.</text>
</comment>
<protein>
    <submittedName>
        <fullName evidence="1">Uncharacterized protein</fullName>
    </submittedName>
</protein>
<organism evidence="1 2">
    <name type="scientific">Halopseudomonas sabulinigri</name>
    <dbReference type="NCBI Taxonomy" id="472181"/>
    <lineage>
        <taxon>Bacteria</taxon>
        <taxon>Pseudomonadati</taxon>
        <taxon>Pseudomonadota</taxon>
        <taxon>Gammaproteobacteria</taxon>
        <taxon>Pseudomonadales</taxon>
        <taxon>Pseudomonadaceae</taxon>
        <taxon>Halopseudomonas</taxon>
    </lineage>
</organism>
<dbReference type="RefSeq" id="WP_353389789.1">
    <property type="nucleotide sequence ID" value="NZ_BAABWD010000005.1"/>
</dbReference>
<evidence type="ECO:0000313" key="1">
    <source>
        <dbReference type="EMBL" id="GAA6132962.1"/>
    </source>
</evidence>
<keyword evidence="2" id="KW-1185">Reference proteome</keyword>
<proteinExistence type="predicted"/>